<keyword evidence="11" id="KW-1185">Reference proteome</keyword>
<evidence type="ECO:0000313" key="10">
    <source>
        <dbReference type="EMBL" id="KAH3677187.1"/>
    </source>
</evidence>
<evidence type="ECO:0000256" key="8">
    <source>
        <dbReference type="ARBA" id="ARBA00032018"/>
    </source>
</evidence>
<dbReference type="GO" id="GO:0070847">
    <property type="term" value="C:core mediator complex"/>
    <property type="evidence" value="ECO:0007669"/>
    <property type="project" value="TreeGrafter"/>
</dbReference>
<evidence type="ECO:0000256" key="5">
    <source>
        <dbReference type="ARBA" id="ARBA00023159"/>
    </source>
</evidence>
<reference evidence="10" key="1">
    <citation type="journal article" date="2021" name="Open Biol.">
        <title>Shared evolutionary footprints suggest mitochondrial oxidative damage underlies multiple complex I losses in fungi.</title>
        <authorList>
            <person name="Schikora-Tamarit M.A."/>
            <person name="Marcet-Houben M."/>
            <person name="Nosek J."/>
            <person name="Gabaldon T."/>
        </authorList>
    </citation>
    <scope>NUCLEOTIDE SEQUENCE</scope>
    <source>
        <strain evidence="10">CBS6341</strain>
    </source>
</reference>
<reference evidence="10" key="2">
    <citation type="submission" date="2021-01" db="EMBL/GenBank/DDBJ databases">
        <authorList>
            <person name="Schikora-Tamarit M.A."/>
        </authorList>
    </citation>
    <scope>NUCLEOTIDE SEQUENCE</scope>
    <source>
        <strain evidence="10">CBS6341</strain>
    </source>
</reference>
<dbReference type="Proteomes" id="UP000769528">
    <property type="component" value="Unassembled WGS sequence"/>
</dbReference>
<dbReference type="GO" id="GO:0006357">
    <property type="term" value="P:regulation of transcription by RNA polymerase II"/>
    <property type="evidence" value="ECO:0007669"/>
    <property type="project" value="InterPro"/>
</dbReference>
<dbReference type="Pfam" id="PF08633">
    <property type="entry name" value="Rox3"/>
    <property type="match status" value="1"/>
</dbReference>
<evidence type="ECO:0000256" key="2">
    <source>
        <dbReference type="ARBA" id="ARBA00009259"/>
    </source>
</evidence>
<keyword evidence="4 9" id="KW-0805">Transcription regulation</keyword>
<evidence type="ECO:0000256" key="1">
    <source>
        <dbReference type="ARBA" id="ARBA00004123"/>
    </source>
</evidence>
<evidence type="ECO:0000256" key="3">
    <source>
        <dbReference type="ARBA" id="ARBA00019615"/>
    </source>
</evidence>
<keyword evidence="7 9" id="KW-0539">Nucleus</keyword>
<evidence type="ECO:0000256" key="4">
    <source>
        <dbReference type="ARBA" id="ARBA00023015"/>
    </source>
</evidence>
<dbReference type="EMBL" id="JAEUBF010000544">
    <property type="protein sequence ID" value="KAH3677187.1"/>
    <property type="molecule type" value="Genomic_DNA"/>
</dbReference>
<protein>
    <recommendedName>
        <fullName evidence="3 9">Mediator of RNA polymerase II transcription subunit 19</fullName>
    </recommendedName>
    <alternativeName>
        <fullName evidence="8 9">Mediator complex subunit 19</fullName>
    </alternativeName>
</protein>
<accession>A0A9P8PT91</accession>
<organism evidence="10 11">
    <name type="scientific">Wickerhamomyces mucosus</name>
    <dbReference type="NCBI Taxonomy" id="1378264"/>
    <lineage>
        <taxon>Eukaryota</taxon>
        <taxon>Fungi</taxon>
        <taxon>Dikarya</taxon>
        <taxon>Ascomycota</taxon>
        <taxon>Saccharomycotina</taxon>
        <taxon>Saccharomycetes</taxon>
        <taxon>Phaffomycetales</taxon>
        <taxon>Wickerhamomycetaceae</taxon>
        <taxon>Wickerhamomyces</taxon>
    </lineage>
</organism>
<keyword evidence="5 9" id="KW-0010">Activator</keyword>
<evidence type="ECO:0000313" key="11">
    <source>
        <dbReference type="Proteomes" id="UP000769528"/>
    </source>
</evidence>
<dbReference type="GO" id="GO:0003712">
    <property type="term" value="F:transcription coregulator activity"/>
    <property type="evidence" value="ECO:0007669"/>
    <property type="project" value="InterPro"/>
</dbReference>
<proteinExistence type="inferred from homology"/>
<evidence type="ECO:0000256" key="9">
    <source>
        <dbReference type="RuleBase" id="RU364151"/>
    </source>
</evidence>
<keyword evidence="6 9" id="KW-0804">Transcription</keyword>
<dbReference type="AlphaFoldDB" id="A0A9P8PT91"/>
<comment type="similarity">
    <text evidence="2 9">Belongs to the Mediator complex subunit 19 family.</text>
</comment>
<dbReference type="InterPro" id="IPR013942">
    <property type="entry name" value="Mediator_Med19_fun"/>
</dbReference>
<evidence type="ECO:0000256" key="6">
    <source>
        <dbReference type="ARBA" id="ARBA00023163"/>
    </source>
</evidence>
<dbReference type="PANTHER" id="PTHR28270:SF1">
    <property type="entry name" value="MEDIATOR OF RNA POLYMERASE II TRANSCRIPTION SUBUNIT 19"/>
    <property type="match status" value="1"/>
</dbReference>
<dbReference type="GO" id="GO:0016592">
    <property type="term" value="C:mediator complex"/>
    <property type="evidence" value="ECO:0007669"/>
    <property type="project" value="InterPro"/>
</dbReference>
<sequence>MSQSNLETESVLNYYYIDSTNIYKKSAPHPTQDLISLYNLNNIANSVARLSEDGTTGVKLRKSYKAHISDLPGKHSIIPKERTISPIVFAPDREGAPIVIKNFDAKPLSYNIDFDKSSDTGIPGFDPSNLAIGDVAGLSGTKRKIKVRSDSTETTDPKRRRLD</sequence>
<name>A0A9P8PT91_9ASCO</name>
<dbReference type="OrthoDB" id="2160599at2759"/>
<comment type="subcellular location">
    <subcellularLocation>
        <location evidence="1 9">Nucleus</location>
    </subcellularLocation>
</comment>
<comment type="caution">
    <text evidence="10">The sequence shown here is derived from an EMBL/GenBank/DDBJ whole genome shotgun (WGS) entry which is preliminary data.</text>
</comment>
<comment type="function">
    <text evidence="9">Component of the Mediator complex, a coactivator involved in the regulated transcription of nearly all RNA polymerase II-dependent genes. Mediator functions as a bridge to convey information from gene-specific regulatory proteins to the basal RNA polymerase II transcription machinery. Mediator is recruited to promoters by direct interactions with regulatory proteins and serves as a scaffold for the assembly of a functional preinitiation complex with RNA polymerase II and the general transcription factors.</text>
</comment>
<comment type="subunit">
    <text evidence="9">Component of the Mediator complex.</text>
</comment>
<dbReference type="PANTHER" id="PTHR28270">
    <property type="entry name" value="MEDIATOR OF RNA POLYMERASE II TRANSCRIPTION SUBUNIT 19"/>
    <property type="match status" value="1"/>
</dbReference>
<evidence type="ECO:0000256" key="7">
    <source>
        <dbReference type="ARBA" id="ARBA00023242"/>
    </source>
</evidence>
<gene>
    <name evidence="9" type="primary">MED19</name>
    <name evidence="10" type="ORF">WICMUC_001768</name>
</gene>